<gene>
    <name evidence="2" type="ORF">AVJ23_06860</name>
</gene>
<dbReference type="RefSeq" id="WP_058861423.1">
    <property type="nucleotide sequence ID" value="NZ_LPXO01000003.1"/>
</dbReference>
<dbReference type="OrthoDB" id="7779177at2"/>
<feature type="transmembrane region" description="Helical" evidence="1">
    <location>
        <begin position="24"/>
        <end position="42"/>
    </location>
</feature>
<organism evidence="2 3">
    <name type="scientific">Pseudoponticoccus marisrubri</name>
    <dbReference type="NCBI Taxonomy" id="1685382"/>
    <lineage>
        <taxon>Bacteria</taxon>
        <taxon>Pseudomonadati</taxon>
        <taxon>Pseudomonadota</taxon>
        <taxon>Alphaproteobacteria</taxon>
        <taxon>Rhodobacterales</taxon>
        <taxon>Roseobacteraceae</taxon>
        <taxon>Pseudoponticoccus</taxon>
    </lineage>
</organism>
<dbReference type="AlphaFoldDB" id="A0A0W7WLP8"/>
<keyword evidence="1" id="KW-0472">Membrane</keyword>
<keyword evidence="1" id="KW-0812">Transmembrane</keyword>
<protein>
    <submittedName>
        <fullName evidence="2">Uncharacterized protein</fullName>
    </submittedName>
</protein>
<keyword evidence="3" id="KW-1185">Reference proteome</keyword>
<dbReference type="EMBL" id="LPXO01000003">
    <property type="protein sequence ID" value="KUF11478.1"/>
    <property type="molecule type" value="Genomic_DNA"/>
</dbReference>
<evidence type="ECO:0000313" key="3">
    <source>
        <dbReference type="Proteomes" id="UP000054396"/>
    </source>
</evidence>
<accession>A0A0W7WLP8</accession>
<keyword evidence="1" id="KW-1133">Transmembrane helix</keyword>
<proteinExistence type="predicted"/>
<sequence>MSAPDTDTPTQEARHRPALAGIKLSLAFVAVLFLGWIGWTFLTTDGPEGAEVQVEPGVGTEPAD</sequence>
<evidence type="ECO:0000256" key="1">
    <source>
        <dbReference type="SAM" id="Phobius"/>
    </source>
</evidence>
<name>A0A0W7WLP8_9RHOB</name>
<dbReference type="STRING" id="1685382.AVJ23_06860"/>
<dbReference type="Proteomes" id="UP000054396">
    <property type="component" value="Unassembled WGS sequence"/>
</dbReference>
<reference evidence="2 3" key="1">
    <citation type="submission" date="2015-12" db="EMBL/GenBank/DDBJ databases">
        <authorList>
            <person name="Shamseldin A."/>
            <person name="Moawad H."/>
            <person name="Abd El-Rahim W.M."/>
            <person name="Sadowsky M.J."/>
        </authorList>
    </citation>
    <scope>NUCLEOTIDE SEQUENCE [LARGE SCALE GENOMIC DNA]</scope>
    <source>
        <strain evidence="2 3">SJ5A-1</strain>
    </source>
</reference>
<comment type="caution">
    <text evidence="2">The sequence shown here is derived from an EMBL/GenBank/DDBJ whole genome shotgun (WGS) entry which is preliminary data.</text>
</comment>
<evidence type="ECO:0000313" key="2">
    <source>
        <dbReference type="EMBL" id="KUF11478.1"/>
    </source>
</evidence>